<feature type="signal peptide" evidence="1">
    <location>
        <begin position="1"/>
        <end position="15"/>
    </location>
</feature>
<dbReference type="EMBL" id="JAHFYH010000024">
    <property type="protein sequence ID" value="KAH0223689.1"/>
    <property type="molecule type" value="Genomic_DNA"/>
</dbReference>
<keyword evidence="1" id="KW-0732">Signal</keyword>
<feature type="non-terminal residue" evidence="2">
    <location>
        <position position="128"/>
    </location>
</feature>
<protein>
    <submittedName>
        <fullName evidence="2">Uncharacterized protein</fullName>
    </submittedName>
</protein>
<reference evidence="2" key="1">
    <citation type="journal article" date="2021" name="J Fungi (Basel)">
        <title>Virulence traits and population genomics of the black yeast Aureobasidium melanogenum.</title>
        <authorList>
            <person name="Cernosa A."/>
            <person name="Sun X."/>
            <person name="Gostincar C."/>
            <person name="Fang C."/>
            <person name="Gunde-Cimerman N."/>
            <person name="Song Z."/>
        </authorList>
    </citation>
    <scope>NUCLEOTIDE SEQUENCE</scope>
    <source>
        <strain evidence="2">EXF-8016</strain>
    </source>
</reference>
<dbReference type="Proteomes" id="UP000767238">
    <property type="component" value="Unassembled WGS sequence"/>
</dbReference>
<feature type="chain" id="PRO_5040292951" evidence="1">
    <location>
        <begin position="16"/>
        <end position="128"/>
    </location>
</feature>
<proteinExistence type="predicted"/>
<dbReference type="AlphaFoldDB" id="A0A9P8K7U1"/>
<accession>A0A9P8K7U1</accession>
<organism evidence="2 3">
    <name type="scientific">Aureobasidium melanogenum</name>
    <name type="common">Aureobasidium pullulans var. melanogenum</name>
    <dbReference type="NCBI Taxonomy" id="46634"/>
    <lineage>
        <taxon>Eukaryota</taxon>
        <taxon>Fungi</taxon>
        <taxon>Dikarya</taxon>
        <taxon>Ascomycota</taxon>
        <taxon>Pezizomycotina</taxon>
        <taxon>Dothideomycetes</taxon>
        <taxon>Dothideomycetidae</taxon>
        <taxon>Dothideales</taxon>
        <taxon>Saccotheciaceae</taxon>
        <taxon>Aureobasidium</taxon>
    </lineage>
</organism>
<name>A0A9P8K7U1_AURME</name>
<evidence type="ECO:0000313" key="2">
    <source>
        <dbReference type="EMBL" id="KAH0223689.1"/>
    </source>
</evidence>
<sequence>MATLLFTLMTGIISSRLHIYCSDPEDGVGFPALVQWASMYYRGQLSEETFTNNQTGIGTGPAEPSHYQIVWRPDPDSAAEELAIPRLLYALHKEMAELARNPGLMADIEIYVYNWLTGSGVSGTRDRL</sequence>
<evidence type="ECO:0000313" key="3">
    <source>
        <dbReference type="Proteomes" id="UP000767238"/>
    </source>
</evidence>
<comment type="caution">
    <text evidence="2">The sequence shown here is derived from an EMBL/GenBank/DDBJ whole genome shotgun (WGS) entry which is preliminary data.</text>
</comment>
<gene>
    <name evidence="2" type="ORF">KCV03_g4250</name>
</gene>
<evidence type="ECO:0000256" key="1">
    <source>
        <dbReference type="SAM" id="SignalP"/>
    </source>
</evidence>
<reference evidence="2" key="2">
    <citation type="submission" date="2021-08" db="EMBL/GenBank/DDBJ databases">
        <authorList>
            <person name="Gostincar C."/>
            <person name="Sun X."/>
            <person name="Song Z."/>
            <person name="Gunde-Cimerman N."/>
        </authorList>
    </citation>
    <scope>NUCLEOTIDE SEQUENCE</scope>
    <source>
        <strain evidence="2">EXF-8016</strain>
    </source>
</reference>